<dbReference type="InterPro" id="IPR008278">
    <property type="entry name" value="4-PPantetheinyl_Trfase_dom"/>
</dbReference>
<sequence>MAVILHEQLQPPGEWGLWHITESEDWLRERVNLFPAEATALAGIKGTGRRREFLAARMLLHVMSGRGERGEMYKDSAGKPHLRDTHFHISISHTVNYAAAIAHPRSCGIDVQRIVPRIEVLADRFMNPPELAQLTENDALFQMHLCWAAKEAMYKAFGRRQLDFRQDLRVDLAQATGQIVRDELNLHYDLFFRSFPNFVLVGCTQREMYDV</sequence>
<dbReference type="GO" id="GO:0008897">
    <property type="term" value="F:holo-[acyl-carrier-protein] synthase activity"/>
    <property type="evidence" value="ECO:0007669"/>
    <property type="project" value="InterPro"/>
</dbReference>
<name>A0A923PMY3_9BACT</name>
<dbReference type="EMBL" id="JACSIT010000100">
    <property type="protein sequence ID" value="MBC6994636.1"/>
    <property type="molecule type" value="Genomic_DNA"/>
</dbReference>
<dbReference type="AlphaFoldDB" id="A0A923PMY3"/>
<keyword evidence="1 3" id="KW-0808">Transferase</keyword>
<protein>
    <submittedName>
        <fullName evidence="3">4'-phosphopantetheinyl transferase superfamily protein</fullName>
    </submittedName>
</protein>
<evidence type="ECO:0000313" key="4">
    <source>
        <dbReference type="Proteomes" id="UP000650081"/>
    </source>
</evidence>
<keyword evidence="4" id="KW-1185">Reference proteome</keyword>
<organism evidence="3 4">
    <name type="scientific">Neolewinella lacunae</name>
    <dbReference type="NCBI Taxonomy" id="1517758"/>
    <lineage>
        <taxon>Bacteria</taxon>
        <taxon>Pseudomonadati</taxon>
        <taxon>Bacteroidota</taxon>
        <taxon>Saprospiria</taxon>
        <taxon>Saprospirales</taxon>
        <taxon>Lewinellaceae</taxon>
        <taxon>Neolewinella</taxon>
    </lineage>
</organism>
<dbReference type="SUPFAM" id="SSF56214">
    <property type="entry name" value="4'-phosphopantetheinyl transferase"/>
    <property type="match status" value="2"/>
</dbReference>
<dbReference type="Gene3D" id="3.90.470.20">
    <property type="entry name" value="4'-phosphopantetheinyl transferase domain"/>
    <property type="match status" value="2"/>
</dbReference>
<evidence type="ECO:0000256" key="1">
    <source>
        <dbReference type="ARBA" id="ARBA00022679"/>
    </source>
</evidence>
<dbReference type="RefSeq" id="WP_187466703.1">
    <property type="nucleotide sequence ID" value="NZ_JACSIT010000100.1"/>
</dbReference>
<dbReference type="InterPro" id="IPR037143">
    <property type="entry name" value="4-PPantetheinyl_Trfase_dom_sf"/>
</dbReference>
<evidence type="ECO:0000259" key="2">
    <source>
        <dbReference type="Pfam" id="PF01648"/>
    </source>
</evidence>
<dbReference type="Pfam" id="PF01648">
    <property type="entry name" value="ACPS"/>
    <property type="match status" value="1"/>
</dbReference>
<proteinExistence type="predicted"/>
<gene>
    <name evidence="3" type="ORF">H9S92_10710</name>
</gene>
<evidence type="ECO:0000313" key="3">
    <source>
        <dbReference type="EMBL" id="MBC6994636.1"/>
    </source>
</evidence>
<dbReference type="GO" id="GO:0000287">
    <property type="term" value="F:magnesium ion binding"/>
    <property type="evidence" value="ECO:0007669"/>
    <property type="project" value="InterPro"/>
</dbReference>
<accession>A0A923PMY3</accession>
<comment type="caution">
    <text evidence="3">The sequence shown here is derived from an EMBL/GenBank/DDBJ whole genome shotgun (WGS) entry which is preliminary data.</text>
</comment>
<feature type="domain" description="4'-phosphopantetheinyl transferase" evidence="2">
    <location>
        <begin position="106"/>
        <end position="181"/>
    </location>
</feature>
<reference evidence="3" key="1">
    <citation type="submission" date="2020-08" db="EMBL/GenBank/DDBJ databases">
        <title>Lewinella bacteria from marine environments.</title>
        <authorList>
            <person name="Zhong Y."/>
        </authorList>
    </citation>
    <scope>NUCLEOTIDE SEQUENCE</scope>
    <source>
        <strain evidence="3">KCTC 42187</strain>
    </source>
</reference>
<dbReference type="Proteomes" id="UP000650081">
    <property type="component" value="Unassembled WGS sequence"/>
</dbReference>